<protein>
    <submittedName>
        <fullName evidence="3">Structural protein 1</fullName>
    </submittedName>
</protein>
<keyword evidence="2" id="KW-0946">Virion</keyword>
<organism evidence="3">
    <name type="scientific">Chipolycivirus sp</name>
    <dbReference type="NCBI Taxonomy" id="2809300"/>
    <lineage>
        <taxon>Viruses</taxon>
        <taxon>Riboviria</taxon>
        <taxon>Orthornavirae</taxon>
        <taxon>Pisuviricota</taxon>
        <taxon>Pisoniviricetes</taxon>
        <taxon>Picornavirales</taxon>
        <taxon>Polycipiviridae</taxon>
        <taxon>Chipolycivirus</taxon>
    </lineage>
</organism>
<name>A0AAU8JNT8_9VIRU</name>
<evidence type="ECO:0000256" key="1">
    <source>
        <dbReference type="ARBA" id="ARBA00004328"/>
    </source>
</evidence>
<reference evidence="3" key="2">
    <citation type="submission" date="2024-05" db="EMBL/GenBank/DDBJ databases">
        <authorList>
            <person name="Zell R."/>
            <person name="Groth M."/>
            <person name="Selinka L."/>
            <person name="Selinka H.-C."/>
        </authorList>
    </citation>
    <scope>NUCLEOTIDE SEQUENCE</scope>
    <source>
        <strain evidence="3">TC-ChiPV-1 MR233-17E/118</strain>
    </source>
</reference>
<sequence length="235" mass="26577">MSQTETNPLFNPTMKVTHPKQQQQVMIPRTIDFGIGIEAQTSTLNLNCNQMDWIKVSQKNKFIKSVVWNIDQVTPWFTQEINMSLILSLSQIGRDFQAYFSFDRVMISIQPTHQAFFQGNTKIAYDPSPDPNYYSVILGQGMTDAAFYQFQTVDFSPKSTQVYNFLCPMLTPFAFLAISGGGINVRTENYLNGYSMGRLVSYIYSPLTTNGANTSIQYNVSGQVLGLKTEAMKYP</sequence>
<dbReference type="GO" id="GO:0044423">
    <property type="term" value="C:virion component"/>
    <property type="evidence" value="ECO:0007669"/>
    <property type="project" value="UniProtKB-KW"/>
</dbReference>
<evidence type="ECO:0000256" key="2">
    <source>
        <dbReference type="ARBA" id="ARBA00022844"/>
    </source>
</evidence>
<proteinExistence type="predicted"/>
<comment type="subcellular location">
    <subcellularLocation>
        <location evidence="1">Virion</location>
    </subcellularLocation>
</comment>
<dbReference type="Gene3D" id="2.60.120.20">
    <property type="match status" value="1"/>
</dbReference>
<dbReference type="EMBL" id="PP872547">
    <property type="protein sequence ID" value="XCM67646.1"/>
    <property type="molecule type" value="Genomic_RNA"/>
</dbReference>
<accession>A0AAU8JNT8</accession>
<reference evidence="3" key="1">
    <citation type="journal article" date="2024" name="Viruses">
        <title>Diversity of Picorna-Like Viruses in the Teltow Canal, Berlin, Germany.</title>
        <authorList>
            <person name="Zell R."/>
            <person name="Groth M."/>
            <person name="Selinka L."/>
            <person name="Selinka H.-C."/>
        </authorList>
    </citation>
    <scope>NUCLEOTIDE SEQUENCE</scope>
    <source>
        <strain evidence="3">TC-ChiPV-1 MR233-17E/118</strain>
    </source>
</reference>
<evidence type="ECO:0000313" key="3">
    <source>
        <dbReference type="EMBL" id="XCM67646.1"/>
    </source>
</evidence>
<dbReference type="InterPro" id="IPR029053">
    <property type="entry name" value="Viral_coat"/>
</dbReference>